<dbReference type="Gene3D" id="3.40.50.1000">
    <property type="entry name" value="HAD superfamily/HAD-like"/>
    <property type="match status" value="1"/>
</dbReference>
<organism evidence="1">
    <name type="scientific">Tanacetum cinerariifolium</name>
    <name type="common">Dalmatian daisy</name>
    <name type="synonym">Chrysanthemum cinerariifolium</name>
    <dbReference type="NCBI Taxonomy" id="118510"/>
    <lineage>
        <taxon>Eukaryota</taxon>
        <taxon>Viridiplantae</taxon>
        <taxon>Streptophyta</taxon>
        <taxon>Embryophyta</taxon>
        <taxon>Tracheophyta</taxon>
        <taxon>Spermatophyta</taxon>
        <taxon>Magnoliopsida</taxon>
        <taxon>eudicotyledons</taxon>
        <taxon>Gunneridae</taxon>
        <taxon>Pentapetalae</taxon>
        <taxon>asterids</taxon>
        <taxon>campanulids</taxon>
        <taxon>Asterales</taxon>
        <taxon>Asteraceae</taxon>
        <taxon>Asteroideae</taxon>
        <taxon>Anthemideae</taxon>
        <taxon>Anthemidinae</taxon>
        <taxon>Tanacetum</taxon>
    </lineage>
</organism>
<gene>
    <name evidence="1" type="ORF">Tci_051243</name>
</gene>
<accession>A0A6L2N3M1</accession>
<protein>
    <submittedName>
        <fullName evidence="1">Haloacid dehalogenase-like hydrolase domain-containing protein 3</fullName>
    </submittedName>
</protein>
<keyword evidence="1" id="KW-0378">Hydrolase</keyword>
<sequence length="184" mass="20570">MGLWYAKDTGFELTAFLDSDHTGCLDTRKSTSGGIQFLGSDKIVSWSSKKQDCTLMSTAEAEYVSLSACSAQVLWMRTQLTDYGFHLTKYPCIMIQRPLTFLFDFSRLTISPNVEVAAEKPNPMIFLKACELLGVEAEDAVHVGDDRRNDLWGARDAGCDAWLWGSDVHSFKEIAKRIGVEVRT</sequence>
<dbReference type="PANTHER" id="PTHR46649">
    <property type="match status" value="1"/>
</dbReference>
<name>A0A6L2N3M1_TANCI</name>
<dbReference type="InterPro" id="IPR006439">
    <property type="entry name" value="HAD-SF_hydro_IA"/>
</dbReference>
<evidence type="ECO:0000313" key="1">
    <source>
        <dbReference type="EMBL" id="GEU79265.1"/>
    </source>
</evidence>
<dbReference type="GO" id="GO:0016787">
    <property type="term" value="F:hydrolase activity"/>
    <property type="evidence" value="ECO:0007669"/>
    <property type="project" value="UniProtKB-KW"/>
</dbReference>
<comment type="caution">
    <text evidence="1">The sequence shown here is derived from an EMBL/GenBank/DDBJ whole genome shotgun (WGS) entry which is preliminary data.</text>
</comment>
<dbReference type="InterPro" id="IPR023214">
    <property type="entry name" value="HAD_sf"/>
</dbReference>
<dbReference type="InterPro" id="IPR036412">
    <property type="entry name" value="HAD-like_sf"/>
</dbReference>
<reference evidence="1" key="1">
    <citation type="journal article" date="2019" name="Sci. Rep.">
        <title>Draft genome of Tanacetum cinerariifolium, the natural source of mosquito coil.</title>
        <authorList>
            <person name="Yamashiro T."/>
            <person name="Shiraishi A."/>
            <person name="Satake H."/>
            <person name="Nakayama K."/>
        </authorList>
    </citation>
    <scope>NUCLEOTIDE SEQUENCE</scope>
</reference>
<dbReference type="AlphaFoldDB" id="A0A6L2N3M1"/>
<dbReference type="PANTHER" id="PTHR46649:SF4">
    <property type="entry name" value="HALOACID DEHALOGENASE-LIKE HYDROLASE (HAD) SUPERFAMILY PROTEIN"/>
    <property type="match status" value="1"/>
</dbReference>
<dbReference type="EMBL" id="BKCJ010007835">
    <property type="protein sequence ID" value="GEU79265.1"/>
    <property type="molecule type" value="Genomic_DNA"/>
</dbReference>
<dbReference type="Pfam" id="PF13242">
    <property type="entry name" value="Hydrolase_like"/>
    <property type="match status" value="1"/>
</dbReference>
<proteinExistence type="predicted"/>
<dbReference type="SUPFAM" id="SSF56784">
    <property type="entry name" value="HAD-like"/>
    <property type="match status" value="1"/>
</dbReference>
<dbReference type="CDD" id="cd09272">
    <property type="entry name" value="RNase_HI_RT_Ty1"/>
    <property type="match status" value="1"/>
</dbReference>
<dbReference type="NCBIfam" id="TIGR01549">
    <property type="entry name" value="HAD-SF-IA-v1"/>
    <property type="match status" value="1"/>
</dbReference>